<keyword evidence="2" id="KW-1185">Reference proteome</keyword>
<accession>A0ACB8BHP3</accession>
<name>A0ACB8BHP3_9AGAM</name>
<dbReference type="Proteomes" id="UP000790709">
    <property type="component" value="Unassembled WGS sequence"/>
</dbReference>
<reference evidence="1" key="1">
    <citation type="journal article" date="2021" name="New Phytol.">
        <title>Evolutionary innovations through gain and loss of genes in the ectomycorrhizal Boletales.</title>
        <authorList>
            <person name="Wu G."/>
            <person name="Miyauchi S."/>
            <person name="Morin E."/>
            <person name="Kuo A."/>
            <person name="Drula E."/>
            <person name="Varga T."/>
            <person name="Kohler A."/>
            <person name="Feng B."/>
            <person name="Cao Y."/>
            <person name="Lipzen A."/>
            <person name="Daum C."/>
            <person name="Hundley H."/>
            <person name="Pangilinan J."/>
            <person name="Johnson J."/>
            <person name="Barry K."/>
            <person name="LaButti K."/>
            <person name="Ng V."/>
            <person name="Ahrendt S."/>
            <person name="Min B."/>
            <person name="Choi I.G."/>
            <person name="Park H."/>
            <person name="Plett J.M."/>
            <person name="Magnuson J."/>
            <person name="Spatafora J.W."/>
            <person name="Nagy L.G."/>
            <person name="Henrissat B."/>
            <person name="Grigoriev I.V."/>
            <person name="Yang Z.L."/>
            <person name="Xu J."/>
            <person name="Martin F.M."/>
        </authorList>
    </citation>
    <scope>NUCLEOTIDE SEQUENCE</scope>
    <source>
        <strain evidence="1">KUC20120723A-06</strain>
    </source>
</reference>
<evidence type="ECO:0000313" key="1">
    <source>
        <dbReference type="EMBL" id="KAH7924814.1"/>
    </source>
</evidence>
<proteinExistence type="predicted"/>
<gene>
    <name evidence="1" type="ORF">BV22DRAFT_1034695</name>
</gene>
<dbReference type="EMBL" id="MU266415">
    <property type="protein sequence ID" value="KAH7924814.1"/>
    <property type="molecule type" value="Genomic_DNA"/>
</dbReference>
<protein>
    <submittedName>
        <fullName evidence="1">Uncharacterized protein</fullName>
    </submittedName>
</protein>
<evidence type="ECO:0000313" key="2">
    <source>
        <dbReference type="Proteomes" id="UP000790709"/>
    </source>
</evidence>
<comment type="caution">
    <text evidence="1">The sequence shown here is derived from an EMBL/GenBank/DDBJ whole genome shotgun (WGS) entry which is preliminary data.</text>
</comment>
<organism evidence="1 2">
    <name type="scientific">Leucogyrophana mollusca</name>
    <dbReference type="NCBI Taxonomy" id="85980"/>
    <lineage>
        <taxon>Eukaryota</taxon>
        <taxon>Fungi</taxon>
        <taxon>Dikarya</taxon>
        <taxon>Basidiomycota</taxon>
        <taxon>Agaricomycotina</taxon>
        <taxon>Agaricomycetes</taxon>
        <taxon>Agaricomycetidae</taxon>
        <taxon>Boletales</taxon>
        <taxon>Boletales incertae sedis</taxon>
        <taxon>Leucogyrophana</taxon>
    </lineage>
</organism>
<sequence>MLLKIAITSLLTTAVLASSDKVSWVATLGDGPMDDSNPKGQPVGGYVSKHAHCGECHSVDRAEYHHFTGLYFAPDDGGLGINFYSKDDCKDWIGWFKGNPGTAHDKFSENDLKKYHPTKSLRVCWWKKPE</sequence>